<name>M1P4P9_9CORY</name>
<dbReference type="InterPro" id="IPR023214">
    <property type="entry name" value="HAD_sf"/>
</dbReference>
<dbReference type="Gene3D" id="3.40.50.1000">
    <property type="entry name" value="HAD superfamily/HAD-like"/>
    <property type="match status" value="1"/>
</dbReference>
<dbReference type="EMBL" id="CP003697">
    <property type="protein sequence ID" value="AGF71626.1"/>
    <property type="molecule type" value="Genomic_DNA"/>
</dbReference>
<dbReference type="Pfam" id="PF08282">
    <property type="entry name" value="Hydrolase_3"/>
    <property type="match status" value="1"/>
</dbReference>
<proteinExistence type="predicted"/>
<evidence type="ECO:0000313" key="1">
    <source>
        <dbReference type="EMBL" id="AGF71626.1"/>
    </source>
</evidence>
<dbReference type="RefSeq" id="WP_015400046.1">
    <property type="nucleotide sequence ID" value="NC_020302.1"/>
</dbReference>
<reference evidence="1 2" key="1">
    <citation type="journal article" date="2012" name="Stand. Genomic Sci.">
        <title>Genome sequence of the halotolerant bacterium Corynebacterium halotolerans type strain YIM 70093(T) (= DSM 44683(T)).</title>
        <authorList>
            <person name="Ruckert C."/>
            <person name="Albersmeier A."/>
            <person name="Al-Dilaimi A."/>
            <person name="Niehaus K."/>
            <person name="Szczepanowski R."/>
            <person name="Kalinowski J."/>
        </authorList>
    </citation>
    <scope>NUCLEOTIDE SEQUENCE [LARGE SCALE GENOMIC DNA]</scope>
    <source>
        <strain evidence="1">YIM 70093</strain>
    </source>
</reference>
<dbReference type="GO" id="GO:0000287">
    <property type="term" value="F:magnesium ion binding"/>
    <property type="evidence" value="ECO:0007669"/>
    <property type="project" value="TreeGrafter"/>
</dbReference>
<accession>M1P4P9</accession>
<dbReference type="eggNOG" id="COG0561">
    <property type="taxonomic scope" value="Bacteria"/>
</dbReference>
<keyword evidence="2" id="KW-1185">Reference proteome</keyword>
<dbReference type="KEGG" id="chn:A605_03060"/>
<gene>
    <name evidence="1" type="ORF">A605_03060</name>
</gene>
<dbReference type="HOGENOM" id="CLU_044146_3_2_11"/>
<dbReference type="GO" id="GO:0005829">
    <property type="term" value="C:cytosol"/>
    <property type="evidence" value="ECO:0007669"/>
    <property type="project" value="TreeGrafter"/>
</dbReference>
<dbReference type="Gene3D" id="3.30.1240.10">
    <property type="match status" value="1"/>
</dbReference>
<protein>
    <recommendedName>
        <fullName evidence="3">Hydrolase</fullName>
    </recommendedName>
</protein>
<dbReference type="InterPro" id="IPR036412">
    <property type="entry name" value="HAD-like_sf"/>
</dbReference>
<dbReference type="PANTHER" id="PTHR10000">
    <property type="entry name" value="PHOSPHOSERINE PHOSPHATASE"/>
    <property type="match status" value="1"/>
</dbReference>
<dbReference type="STRING" id="1121362.A605_03060"/>
<dbReference type="PATRIC" id="fig|1121362.3.peg.615"/>
<organism evidence="1 2">
    <name type="scientific">Corynebacterium halotolerans YIM 70093 = DSM 44683</name>
    <dbReference type="NCBI Taxonomy" id="1121362"/>
    <lineage>
        <taxon>Bacteria</taxon>
        <taxon>Bacillati</taxon>
        <taxon>Actinomycetota</taxon>
        <taxon>Actinomycetes</taxon>
        <taxon>Mycobacteriales</taxon>
        <taxon>Corynebacteriaceae</taxon>
        <taxon>Corynebacterium</taxon>
    </lineage>
</organism>
<dbReference type="PANTHER" id="PTHR10000:SF8">
    <property type="entry name" value="HAD SUPERFAMILY HYDROLASE-LIKE, TYPE 3"/>
    <property type="match status" value="1"/>
</dbReference>
<dbReference type="AlphaFoldDB" id="M1P4P9"/>
<dbReference type="SUPFAM" id="SSF56784">
    <property type="entry name" value="HAD-like"/>
    <property type="match status" value="1"/>
</dbReference>
<dbReference type="Proteomes" id="UP000011723">
    <property type="component" value="Chromosome"/>
</dbReference>
<evidence type="ECO:0000313" key="2">
    <source>
        <dbReference type="Proteomes" id="UP000011723"/>
    </source>
</evidence>
<dbReference type="GO" id="GO:0016791">
    <property type="term" value="F:phosphatase activity"/>
    <property type="evidence" value="ECO:0007669"/>
    <property type="project" value="TreeGrafter"/>
</dbReference>
<sequence>MGDALRARRTDLNFDYSVVFTGAAVADRDRRVLHSSTLEAGTVRRIVESLADVDGIAVYGTALDERDVRFSSRVPLSATNTVLHDFREMTPEEIEGREFVGVPIWVPDNPGLKKKLQSWLADTFDVGCVINQNFLDVVPVGTTKAAGLYWLAGHLGVERSAVDLYTFGDSWNDLPMHAIADRSFSFPWSPEEVHSATDEVIDSAAEALPRLLNTA</sequence>
<evidence type="ECO:0008006" key="3">
    <source>
        <dbReference type="Google" id="ProtNLM"/>
    </source>
</evidence>